<feature type="compositionally biased region" description="Polar residues" evidence="1">
    <location>
        <begin position="530"/>
        <end position="540"/>
    </location>
</feature>
<gene>
    <name evidence="3" type="ORF">RSOLAG1IB_04751</name>
</gene>
<feature type="compositionally biased region" description="Polar residues" evidence="1">
    <location>
        <begin position="473"/>
        <end position="486"/>
    </location>
</feature>
<feature type="transmembrane region" description="Helical" evidence="2">
    <location>
        <begin position="317"/>
        <end position="340"/>
    </location>
</feature>
<feature type="region of interest" description="Disordered" evidence="1">
    <location>
        <begin position="449"/>
        <end position="540"/>
    </location>
</feature>
<sequence>MSRIVTQRCEYDWDYLGKDKHAAHVISFALELCTWTSCNTLSSSHSLWPWLSFFSCLVSGLRYLYEKGLLCYRNFMSCFTVQVRTNFSCLLCLDLHDTTLPKIYQQNQILENNTPNLFFYFIPERARPSLLVHPRVYSSTLFIIVPEYLRATNRPSHRTHQSIRLPVLSLLHATLIPGQTAGSMLRKLERIGIVGRDFFVSPVTAPNLVYSGGGTIFGATFNPGDSSPSNSGRAVIPKSLCSSPSGLRNRNFKGVIKSAASATALCLCLTPANAAHIAKDTQIPGIVYLIPQPDPNSHLARRDTSTHDPRDGRWRGMVIGSTIGSTAGAVILGIGIYLLFRARRKRHISQSEPQPIEMEPARSSRAMSPNIAQVPRARPPPRAQVQDTSAPPSSRVAKTPRTPSLASLELQPRLLHPHDINRATHIRASTGSQFTEHFDPVFRAHRRLSEGMPSESSQSPSAAAHHPREGADPQSSGQHRNPNVPSISIYEEPLERSERPGSSLQMTAVLPPGAAAPVESVGNYMPPEATGSQNGRIQLS</sequence>
<keyword evidence="2" id="KW-1133">Transmembrane helix</keyword>
<keyword evidence="2" id="KW-0472">Membrane</keyword>
<accession>A0A0B7FWD0</accession>
<name>A0A0B7FWD0_THACB</name>
<organism evidence="3 4">
    <name type="scientific">Thanatephorus cucumeris (strain AG1-IB / isolate 7/3/14)</name>
    <name type="common">Lettuce bottom rot fungus</name>
    <name type="synonym">Rhizoctonia solani</name>
    <dbReference type="NCBI Taxonomy" id="1108050"/>
    <lineage>
        <taxon>Eukaryota</taxon>
        <taxon>Fungi</taxon>
        <taxon>Dikarya</taxon>
        <taxon>Basidiomycota</taxon>
        <taxon>Agaricomycotina</taxon>
        <taxon>Agaricomycetes</taxon>
        <taxon>Cantharellales</taxon>
        <taxon>Ceratobasidiaceae</taxon>
        <taxon>Rhizoctonia</taxon>
        <taxon>Rhizoctonia solani AG-1</taxon>
    </lineage>
</organism>
<evidence type="ECO:0000256" key="1">
    <source>
        <dbReference type="SAM" id="MobiDB-lite"/>
    </source>
</evidence>
<keyword evidence="2" id="KW-0812">Transmembrane</keyword>
<feature type="compositionally biased region" description="Low complexity" evidence="1">
    <location>
        <begin position="453"/>
        <end position="464"/>
    </location>
</feature>
<dbReference type="AlphaFoldDB" id="A0A0B7FWD0"/>
<evidence type="ECO:0000313" key="4">
    <source>
        <dbReference type="Proteomes" id="UP000059188"/>
    </source>
</evidence>
<reference evidence="3 4" key="1">
    <citation type="submission" date="2014-11" db="EMBL/GenBank/DDBJ databases">
        <authorList>
            <person name="Wibberg Daniel"/>
        </authorList>
    </citation>
    <scope>NUCLEOTIDE SEQUENCE [LARGE SCALE GENOMIC DNA]</scope>
    <source>
        <strain evidence="3">Rhizoctonia solani AG1-IB 7/3/14</strain>
    </source>
</reference>
<protein>
    <submittedName>
        <fullName evidence="3">Uncharacterized protein</fullName>
    </submittedName>
</protein>
<dbReference type="EMBL" id="LN679105">
    <property type="protein sequence ID" value="CEL62000.1"/>
    <property type="molecule type" value="Genomic_DNA"/>
</dbReference>
<evidence type="ECO:0000313" key="3">
    <source>
        <dbReference type="EMBL" id="CEL62000.1"/>
    </source>
</evidence>
<evidence type="ECO:0000256" key="2">
    <source>
        <dbReference type="SAM" id="Phobius"/>
    </source>
</evidence>
<keyword evidence="4" id="KW-1185">Reference proteome</keyword>
<dbReference type="Proteomes" id="UP000059188">
    <property type="component" value="Unassembled WGS sequence"/>
</dbReference>
<feature type="region of interest" description="Disordered" evidence="1">
    <location>
        <begin position="348"/>
        <end position="413"/>
    </location>
</feature>
<dbReference type="OrthoDB" id="3251589at2759"/>
<proteinExistence type="predicted"/>